<evidence type="ECO:0000256" key="1">
    <source>
        <dbReference type="SAM" id="MobiDB-lite"/>
    </source>
</evidence>
<protein>
    <recommendedName>
        <fullName evidence="4">DUF1640 domain-containing protein</fullName>
    </recommendedName>
</protein>
<accession>A0A246JMJ1</accession>
<dbReference type="AlphaFoldDB" id="A0A246JMJ1"/>
<sequence>MSTWHKVRRLTKAGPRRRGRRSGDDVLTRAEHDAKNDALLQQMRAEWAMLRSDLATFRGDMVERLGKVEGEITGIKGQIDGIKGQIDGLKGEVEGLRHSLTSTQWLVASALGLLALFSQVPSIISAYRFPPAGSAASARSAAPTVSRILAAGAIETAAGPVHRDGVAQAPEGRCDNPAP</sequence>
<feature type="compositionally biased region" description="Basic residues" evidence="1">
    <location>
        <begin position="1"/>
        <end position="20"/>
    </location>
</feature>
<dbReference type="Proteomes" id="UP000197468">
    <property type="component" value="Unassembled WGS sequence"/>
</dbReference>
<gene>
    <name evidence="2" type="ORF">CDN99_04815</name>
</gene>
<evidence type="ECO:0008006" key="4">
    <source>
        <dbReference type="Google" id="ProtNLM"/>
    </source>
</evidence>
<evidence type="ECO:0000313" key="3">
    <source>
        <dbReference type="Proteomes" id="UP000197468"/>
    </source>
</evidence>
<organism evidence="2 3">
    <name type="scientific">Roseateles aquatilis</name>
    <dbReference type="NCBI Taxonomy" id="431061"/>
    <lineage>
        <taxon>Bacteria</taxon>
        <taxon>Pseudomonadati</taxon>
        <taxon>Pseudomonadota</taxon>
        <taxon>Betaproteobacteria</taxon>
        <taxon>Burkholderiales</taxon>
        <taxon>Sphaerotilaceae</taxon>
        <taxon>Roseateles</taxon>
    </lineage>
</organism>
<dbReference type="Gene3D" id="1.20.58.130">
    <property type="match status" value="1"/>
</dbReference>
<dbReference type="EMBL" id="NIOF01000001">
    <property type="protein sequence ID" value="OWQ93770.1"/>
    <property type="molecule type" value="Genomic_DNA"/>
</dbReference>
<dbReference type="RefSeq" id="WP_088383016.1">
    <property type="nucleotide sequence ID" value="NZ_NIOF01000001.1"/>
</dbReference>
<name>A0A246JMJ1_9BURK</name>
<feature type="region of interest" description="Disordered" evidence="1">
    <location>
        <begin position="1"/>
        <end position="27"/>
    </location>
</feature>
<evidence type="ECO:0000313" key="2">
    <source>
        <dbReference type="EMBL" id="OWQ93770.1"/>
    </source>
</evidence>
<keyword evidence="3" id="KW-1185">Reference proteome</keyword>
<comment type="caution">
    <text evidence="2">The sequence shown here is derived from an EMBL/GenBank/DDBJ whole genome shotgun (WGS) entry which is preliminary data.</text>
</comment>
<proteinExistence type="predicted"/>
<reference evidence="2 3" key="1">
    <citation type="journal article" date="2008" name="Int. J. Syst. Evol. Microbiol.">
        <title>Description of Roseateles aquatilis sp. nov. and Roseateles terrae sp. nov., in the class Betaproteobacteria, and emended description of the genus Roseateles.</title>
        <authorList>
            <person name="Gomila M."/>
            <person name="Bowien B."/>
            <person name="Falsen E."/>
            <person name="Moore E.R."/>
            <person name="Lalucat J."/>
        </authorList>
    </citation>
    <scope>NUCLEOTIDE SEQUENCE [LARGE SCALE GENOMIC DNA]</scope>
    <source>
        <strain evidence="2 3">CCUG 48205</strain>
    </source>
</reference>